<feature type="compositionally biased region" description="Basic and acidic residues" evidence="2">
    <location>
        <begin position="46"/>
        <end position="64"/>
    </location>
</feature>
<evidence type="ECO:0000313" key="4">
    <source>
        <dbReference type="Proteomes" id="UP000236291"/>
    </source>
</evidence>
<dbReference type="GO" id="GO:0009507">
    <property type="term" value="C:chloroplast"/>
    <property type="evidence" value="ECO:0007669"/>
    <property type="project" value="TreeGrafter"/>
</dbReference>
<feature type="compositionally biased region" description="Basic and acidic residues" evidence="2">
    <location>
        <begin position="14"/>
        <end position="28"/>
    </location>
</feature>
<comment type="similarity">
    <text evidence="1">Belongs to the PspA/Vipp/IM30 family.</text>
</comment>
<reference evidence="3 4" key="2">
    <citation type="journal article" date="2017" name="Front. Plant Sci.">
        <title>Gene Classification and Mining of Molecular Markers Useful in Red Clover (Trifolium pratense) Breeding.</title>
        <authorList>
            <person name="Istvanek J."/>
            <person name="Dluhosova J."/>
            <person name="Dluhos P."/>
            <person name="Patkova L."/>
            <person name="Nedelnik J."/>
            <person name="Repkova J."/>
        </authorList>
    </citation>
    <scope>NUCLEOTIDE SEQUENCE [LARGE SCALE GENOMIC DNA]</scope>
    <source>
        <strain evidence="4">cv. Tatra</strain>
        <tissue evidence="3">Young leaves</tissue>
    </source>
</reference>
<evidence type="ECO:0000256" key="2">
    <source>
        <dbReference type="SAM" id="MobiDB-lite"/>
    </source>
</evidence>
<accession>A0A2K3JND7</accession>
<name>A0A2K3JND7_TRIPR</name>
<feature type="region of interest" description="Disordered" evidence="2">
    <location>
        <begin position="1"/>
        <end position="64"/>
    </location>
</feature>
<gene>
    <name evidence="3" type="ORF">L195_g049147</name>
</gene>
<dbReference type="Proteomes" id="UP000236291">
    <property type="component" value="Unassembled WGS sequence"/>
</dbReference>
<dbReference type="AlphaFoldDB" id="A0A2K3JND7"/>
<dbReference type="InterPro" id="IPR007157">
    <property type="entry name" value="PspA_VIPP1"/>
</dbReference>
<reference evidence="3 4" key="1">
    <citation type="journal article" date="2014" name="Am. J. Bot.">
        <title>Genome assembly and annotation for red clover (Trifolium pratense; Fabaceae).</title>
        <authorList>
            <person name="Istvanek J."/>
            <person name="Jaros M."/>
            <person name="Krenek A."/>
            <person name="Repkova J."/>
        </authorList>
    </citation>
    <scope>NUCLEOTIDE SEQUENCE [LARGE SCALE GENOMIC DNA]</scope>
    <source>
        <strain evidence="4">cv. Tatra</strain>
        <tissue evidence="3">Young leaves</tissue>
    </source>
</reference>
<organism evidence="3 4">
    <name type="scientific">Trifolium pratense</name>
    <name type="common">Red clover</name>
    <dbReference type="NCBI Taxonomy" id="57577"/>
    <lineage>
        <taxon>Eukaryota</taxon>
        <taxon>Viridiplantae</taxon>
        <taxon>Streptophyta</taxon>
        <taxon>Embryophyta</taxon>
        <taxon>Tracheophyta</taxon>
        <taxon>Spermatophyta</taxon>
        <taxon>Magnoliopsida</taxon>
        <taxon>eudicotyledons</taxon>
        <taxon>Gunneridae</taxon>
        <taxon>Pentapetalae</taxon>
        <taxon>rosids</taxon>
        <taxon>fabids</taxon>
        <taxon>Fabales</taxon>
        <taxon>Fabaceae</taxon>
        <taxon>Papilionoideae</taxon>
        <taxon>50 kb inversion clade</taxon>
        <taxon>NPAAA clade</taxon>
        <taxon>Hologalegina</taxon>
        <taxon>IRL clade</taxon>
        <taxon>Trifolieae</taxon>
        <taxon>Trifolium</taxon>
    </lineage>
</organism>
<dbReference type="PANTHER" id="PTHR31088:SF12">
    <property type="entry name" value="MEMBRANE-ASSOCIATED PROTEIN VIPP1, CHLOROPLASTIC"/>
    <property type="match status" value="1"/>
</dbReference>
<dbReference type="PANTHER" id="PTHR31088">
    <property type="entry name" value="MEMBRANE-ASSOCIATED PROTEIN VIPP1, CHLOROPLASTIC"/>
    <property type="match status" value="1"/>
</dbReference>
<proteinExistence type="inferred from homology"/>
<dbReference type="STRING" id="57577.A0A2K3JND7"/>
<protein>
    <submittedName>
        <fullName evidence="3">Membrane-associated 30 kDa protein</fullName>
    </submittedName>
</protein>
<evidence type="ECO:0000256" key="1">
    <source>
        <dbReference type="ARBA" id="ARBA00043985"/>
    </source>
</evidence>
<sequence length="64" mass="7046">FAMLESSSVDDDLAQLKKELSGSSKKGELPPGRSSTTSAKTGNPFRDADIETELEKLRQRSKEF</sequence>
<feature type="non-terminal residue" evidence="3">
    <location>
        <position position="1"/>
    </location>
</feature>
<dbReference type="GO" id="GO:0010027">
    <property type="term" value="P:thylakoid membrane organization"/>
    <property type="evidence" value="ECO:0007669"/>
    <property type="project" value="TreeGrafter"/>
</dbReference>
<dbReference type="EMBL" id="ASHM01071818">
    <property type="protein sequence ID" value="PNX55518.1"/>
    <property type="molecule type" value="Genomic_DNA"/>
</dbReference>
<comment type="caution">
    <text evidence="3">The sequence shown here is derived from an EMBL/GenBank/DDBJ whole genome shotgun (WGS) entry which is preliminary data.</text>
</comment>
<evidence type="ECO:0000313" key="3">
    <source>
        <dbReference type="EMBL" id="PNX55518.1"/>
    </source>
</evidence>